<dbReference type="Pfam" id="PF00691">
    <property type="entry name" value="OmpA"/>
    <property type="match status" value="1"/>
</dbReference>
<evidence type="ECO:0000256" key="1">
    <source>
        <dbReference type="ARBA" id="ARBA00004442"/>
    </source>
</evidence>
<name>A0A4R5LUY6_9GAMM</name>
<organism evidence="12 13">
    <name type="scientific">Seongchinamella unica</name>
    <dbReference type="NCBI Taxonomy" id="2547392"/>
    <lineage>
        <taxon>Bacteria</taxon>
        <taxon>Pseudomonadati</taxon>
        <taxon>Pseudomonadota</taxon>
        <taxon>Gammaproteobacteria</taxon>
        <taxon>Cellvibrionales</taxon>
        <taxon>Halieaceae</taxon>
        <taxon>Seongchinamella</taxon>
    </lineage>
</organism>
<dbReference type="RefSeq" id="WP_133209456.1">
    <property type="nucleotide sequence ID" value="NZ_SMSE01000001.1"/>
</dbReference>
<gene>
    <name evidence="12" type="ORF">E2F43_03155</name>
</gene>
<keyword evidence="5" id="KW-0812">Transmembrane</keyword>
<dbReference type="InterPro" id="IPR010130">
    <property type="entry name" value="T1SS_OMP_TolC"/>
</dbReference>
<feature type="domain" description="OmpA-like" evidence="11">
    <location>
        <begin position="513"/>
        <end position="631"/>
    </location>
</feature>
<dbReference type="GO" id="GO:1990281">
    <property type="term" value="C:efflux pump complex"/>
    <property type="evidence" value="ECO:0007669"/>
    <property type="project" value="TreeGrafter"/>
</dbReference>
<comment type="subcellular location">
    <subcellularLocation>
        <location evidence="1">Cell outer membrane</location>
    </subcellularLocation>
</comment>
<feature type="signal peptide" evidence="10">
    <location>
        <begin position="1"/>
        <end position="24"/>
    </location>
</feature>
<protein>
    <submittedName>
        <fullName evidence="12">Transporter</fullName>
    </submittedName>
</protein>
<keyword evidence="9" id="KW-0175">Coiled coil</keyword>
<keyword evidence="13" id="KW-1185">Reference proteome</keyword>
<evidence type="ECO:0000256" key="7">
    <source>
        <dbReference type="ARBA" id="ARBA00023237"/>
    </source>
</evidence>
<dbReference type="InterPro" id="IPR051906">
    <property type="entry name" value="TolC-like"/>
</dbReference>
<keyword evidence="10" id="KW-0732">Signal</keyword>
<comment type="caution">
    <text evidence="12">The sequence shown here is derived from an EMBL/GenBank/DDBJ whole genome shotgun (WGS) entry which is preliminary data.</text>
</comment>
<accession>A0A4R5LUY6</accession>
<comment type="similarity">
    <text evidence="2">Belongs to the outer membrane factor (OMF) (TC 1.B.17) family.</text>
</comment>
<dbReference type="PROSITE" id="PS51123">
    <property type="entry name" value="OMPA_2"/>
    <property type="match status" value="1"/>
</dbReference>
<dbReference type="SUPFAM" id="SSF56954">
    <property type="entry name" value="Outer membrane efflux proteins (OEP)"/>
    <property type="match status" value="1"/>
</dbReference>
<dbReference type="GO" id="GO:0015288">
    <property type="term" value="F:porin activity"/>
    <property type="evidence" value="ECO:0007669"/>
    <property type="project" value="TreeGrafter"/>
</dbReference>
<evidence type="ECO:0000313" key="12">
    <source>
        <dbReference type="EMBL" id="TDG15246.1"/>
    </source>
</evidence>
<evidence type="ECO:0000313" key="13">
    <source>
        <dbReference type="Proteomes" id="UP000295554"/>
    </source>
</evidence>
<evidence type="ECO:0000256" key="4">
    <source>
        <dbReference type="ARBA" id="ARBA00022452"/>
    </source>
</evidence>
<feature type="chain" id="PRO_5020440979" evidence="10">
    <location>
        <begin position="25"/>
        <end position="631"/>
    </location>
</feature>
<dbReference type="GO" id="GO:0009279">
    <property type="term" value="C:cell outer membrane"/>
    <property type="evidence" value="ECO:0007669"/>
    <property type="project" value="UniProtKB-SubCell"/>
</dbReference>
<dbReference type="Pfam" id="PF02321">
    <property type="entry name" value="OEP"/>
    <property type="match status" value="2"/>
</dbReference>
<keyword evidence="3" id="KW-0813">Transport</keyword>
<dbReference type="InterPro" id="IPR003423">
    <property type="entry name" value="OMP_efflux"/>
</dbReference>
<feature type="coiled-coil region" evidence="9">
    <location>
        <begin position="351"/>
        <end position="378"/>
    </location>
</feature>
<dbReference type="SUPFAM" id="SSF103088">
    <property type="entry name" value="OmpA-like"/>
    <property type="match status" value="1"/>
</dbReference>
<dbReference type="Gene3D" id="1.20.1600.10">
    <property type="entry name" value="Outer membrane efflux proteins (OEP)"/>
    <property type="match status" value="1"/>
</dbReference>
<dbReference type="AlphaFoldDB" id="A0A4R5LUY6"/>
<keyword evidence="4" id="KW-1134">Transmembrane beta strand</keyword>
<evidence type="ECO:0000256" key="5">
    <source>
        <dbReference type="ARBA" id="ARBA00022692"/>
    </source>
</evidence>
<dbReference type="InterPro" id="IPR036737">
    <property type="entry name" value="OmpA-like_sf"/>
</dbReference>
<keyword evidence="6 8" id="KW-0472">Membrane</keyword>
<proteinExistence type="inferred from homology"/>
<dbReference type="EMBL" id="SMSE01000001">
    <property type="protein sequence ID" value="TDG15246.1"/>
    <property type="molecule type" value="Genomic_DNA"/>
</dbReference>
<evidence type="ECO:0000259" key="11">
    <source>
        <dbReference type="PROSITE" id="PS51123"/>
    </source>
</evidence>
<dbReference type="CDD" id="cd07185">
    <property type="entry name" value="OmpA_C-like"/>
    <property type="match status" value="1"/>
</dbReference>
<dbReference type="Gene3D" id="3.30.1330.60">
    <property type="entry name" value="OmpA-like domain"/>
    <property type="match status" value="1"/>
</dbReference>
<dbReference type="InterPro" id="IPR006665">
    <property type="entry name" value="OmpA-like"/>
</dbReference>
<dbReference type="PANTHER" id="PTHR30026:SF22">
    <property type="entry name" value="OUTER MEMBRANE EFFLUX PROTEIN"/>
    <property type="match status" value="1"/>
</dbReference>
<dbReference type="Proteomes" id="UP000295554">
    <property type="component" value="Unassembled WGS sequence"/>
</dbReference>
<evidence type="ECO:0000256" key="10">
    <source>
        <dbReference type="SAM" id="SignalP"/>
    </source>
</evidence>
<dbReference type="OrthoDB" id="9814637at2"/>
<evidence type="ECO:0000256" key="8">
    <source>
        <dbReference type="PROSITE-ProRule" id="PRU00473"/>
    </source>
</evidence>
<evidence type="ECO:0000256" key="2">
    <source>
        <dbReference type="ARBA" id="ARBA00007613"/>
    </source>
</evidence>
<evidence type="ECO:0000256" key="9">
    <source>
        <dbReference type="SAM" id="Coils"/>
    </source>
</evidence>
<evidence type="ECO:0000256" key="6">
    <source>
        <dbReference type="ARBA" id="ARBA00023136"/>
    </source>
</evidence>
<keyword evidence="7" id="KW-0998">Cell outer membrane</keyword>
<dbReference type="PANTHER" id="PTHR30026">
    <property type="entry name" value="OUTER MEMBRANE PROTEIN TOLC"/>
    <property type="match status" value="1"/>
</dbReference>
<evidence type="ECO:0000256" key="3">
    <source>
        <dbReference type="ARBA" id="ARBA00022448"/>
    </source>
</evidence>
<dbReference type="GO" id="GO:0015562">
    <property type="term" value="F:efflux transmembrane transporter activity"/>
    <property type="evidence" value="ECO:0007669"/>
    <property type="project" value="InterPro"/>
</dbReference>
<dbReference type="InterPro" id="IPR006664">
    <property type="entry name" value="OMP_bac"/>
</dbReference>
<sequence length="631" mass="69622">MKRKQFKLTAVAVAIGAAAASVFGQSQVPVGMDTVTDFKTAVTQGVLTSPRVNADWYNFEATREAERGARGGYLPSVDLYSEWGREERDTPLIDLGDYSRDATRFSITQMLFDGFATRDRVASLGFAKLSRYYDFKRASEEVALEAAQAYLDTVKYQNLVKFAEENYIVHKNVYDKIAERTGGGVSQGVDLEQASARIALAESNLVTEITNLHDVMTRFHRIVNSMPGDDLALPTLPTGQIPELRERALELAFQRSPVINSAIENLRSAQESLNATNAPMMPRLDLRYRNEVEHDTDGIDGRFDEEAIEVVVSYNLFRGGSDSARKREYYNLYNAAIEERKQACLNVRQEVTIAFNNVEALERQVEVLQRNLISQDKTRRAYRDQFDIGQRTLLDLLDSQNEYFDTQRAHASAVTDLGVAQAKTLSNMGLLLASLEMDGLNADKIAELDLDFSRDSDDENAQALCPQGHPVPAAVDRDALFARLNATADPAAAAASAAALAGLAAGSDRYRAVGGDMVSLEVDVQFEFNSSVISSAYDAEIARAAEVLRENAGVRATVEGHTDSSGENAYNQWLSERRANAVRDMLINDHGIPEEQLVAIGRGEDYPIASNDTAEGRAQNRRVELVMDVAQ</sequence>
<reference evidence="12 13" key="1">
    <citation type="submission" date="2019-03" db="EMBL/GenBank/DDBJ databases">
        <title>Seongchinamella monodicae gen. nov., sp. nov., a novel member of the Gammaproteobacteria isolated from a tidal mudflat of beach.</title>
        <authorList>
            <person name="Yang H.G."/>
            <person name="Kang J.W."/>
            <person name="Lee S.D."/>
        </authorList>
    </citation>
    <scope>NUCLEOTIDE SEQUENCE [LARGE SCALE GENOMIC DNA]</scope>
    <source>
        <strain evidence="12 13">GH4-78</strain>
    </source>
</reference>
<dbReference type="NCBIfam" id="TIGR01844">
    <property type="entry name" value="type_I_sec_TolC"/>
    <property type="match status" value="1"/>
</dbReference>
<dbReference type="PRINTS" id="PR01021">
    <property type="entry name" value="OMPADOMAIN"/>
</dbReference>